<proteinExistence type="predicted"/>
<dbReference type="AlphaFoldDB" id="A0A3N4JLK2"/>
<dbReference type="STRING" id="1336337.A0A3N4JLK2"/>
<feature type="domain" description="DUF8035" evidence="1">
    <location>
        <begin position="253"/>
        <end position="306"/>
    </location>
</feature>
<evidence type="ECO:0000313" key="3">
    <source>
        <dbReference type="Proteomes" id="UP000276215"/>
    </source>
</evidence>
<protein>
    <recommendedName>
        <fullName evidence="1">DUF8035 domain-containing protein</fullName>
    </recommendedName>
</protein>
<organism evidence="2 3">
    <name type="scientific">Choiromyces venosus 120613-1</name>
    <dbReference type="NCBI Taxonomy" id="1336337"/>
    <lineage>
        <taxon>Eukaryota</taxon>
        <taxon>Fungi</taxon>
        <taxon>Dikarya</taxon>
        <taxon>Ascomycota</taxon>
        <taxon>Pezizomycotina</taxon>
        <taxon>Pezizomycetes</taxon>
        <taxon>Pezizales</taxon>
        <taxon>Tuberaceae</taxon>
        <taxon>Choiromyces</taxon>
    </lineage>
</organism>
<name>A0A3N4JLK2_9PEZI</name>
<reference evidence="2 3" key="1">
    <citation type="journal article" date="2018" name="Nat. Ecol. Evol.">
        <title>Pezizomycetes genomes reveal the molecular basis of ectomycorrhizal truffle lifestyle.</title>
        <authorList>
            <person name="Murat C."/>
            <person name="Payen T."/>
            <person name="Noel B."/>
            <person name="Kuo A."/>
            <person name="Morin E."/>
            <person name="Chen J."/>
            <person name="Kohler A."/>
            <person name="Krizsan K."/>
            <person name="Balestrini R."/>
            <person name="Da Silva C."/>
            <person name="Montanini B."/>
            <person name="Hainaut M."/>
            <person name="Levati E."/>
            <person name="Barry K.W."/>
            <person name="Belfiori B."/>
            <person name="Cichocki N."/>
            <person name="Clum A."/>
            <person name="Dockter R.B."/>
            <person name="Fauchery L."/>
            <person name="Guy J."/>
            <person name="Iotti M."/>
            <person name="Le Tacon F."/>
            <person name="Lindquist E.A."/>
            <person name="Lipzen A."/>
            <person name="Malagnac F."/>
            <person name="Mello A."/>
            <person name="Molinier V."/>
            <person name="Miyauchi S."/>
            <person name="Poulain J."/>
            <person name="Riccioni C."/>
            <person name="Rubini A."/>
            <person name="Sitrit Y."/>
            <person name="Splivallo R."/>
            <person name="Traeger S."/>
            <person name="Wang M."/>
            <person name="Zifcakova L."/>
            <person name="Wipf D."/>
            <person name="Zambonelli A."/>
            <person name="Paolocci F."/>
            <person name="Nowrousian M."/>
            <person name="Ottonello S."/>
            <person name="Baldrian P."/>
            <person name="Spatafora J.W."/>
            <person name="Henrissat B."/>
            <person name="Nagy L.G."/>
            <person name="Aury J.M."/>
            <person name="Wincker P."/>
            <person name="Grigoriev I.V."/>
            <person name="Bonfante P."/>
            <person name="Martin F.M."/>
        </authorList>
    </citation>
    <scope>NUCLEOTIDE SEQUENCE [LARGE SCALE GENOMIC DNA]</scope>
    <source>
        <strain evidence="2 3">120613-1</strain>
    </source>
</reference>
<dbReference type="OrthoDB" id="5410752at2759"/>
<dbReference type="Pfam" id="PF26118">
    <property type="entry name" value="DUF8035"/>
    <property type="match status" value="1"/>
</dbReference>
<dbReference type="InterPro" id="IPR058348">
    <property type="entry name" value="DUF8035"/>
</dbReference>
<dbReference type="EMBL" id="ML120400">
    <property type="protein sequence ID" value="RPA97878.1"/>
    <property type="molecule type" value="Genomic_DNA"/>
</dbReference>
<evidence type="ECO:0000259" key="1">
    <source>
        <dbReference type="Pfam" id="PF26118"/>
    </source>
</evidence>
<evidence type="ECO:0000313" key="2">
    <source>
        <dbReference type="EMBL" id="RPA97878.1"/>
    </source>
</evidence>
<accession>A0A3N4JLK2</accession>
<sequence length="363" mass="41793">MESSSEDGYINALSQGVTKKQRKKPKKHILQVCSVSFLGPPHNFAVHPTPLFHPGGCLKPLRQTRQRIFYSIFFGTPKKNISTIAPAYSGGYVNPHTSGALVRSSVIEEPLVEHEHHHVHHHIDHGNIGVETQVAIRPRIGREYSYDDLYDRERRYGSGMSLGSLGHHLGHRYGHRHRGTLGGGRFARSDIDLNLDASYSRRRSSIYDDRETELAIIDVPAGTRRVTVDMGRDIDINWRRDNGVRRSRGLGSELWTEITKDLVTREAIEYCGYPYEETEFFYYIFEYLHRDQINELVDITYDIRRQRARDLEYESIAGVGHSRHLGHLGYDRYDRDETRTEIIIEGGGGGGGGHRRRRNRYYY</sequence>
<keyword evidence="3" id="KW-1185">Reference proteome</keyword>
<gene>
    <name evidence="2" type="ORF">L873DRAFT_1836133</name>
</gene>
<dbReference type="Proteomes" id="UP000276215">
    <property type="component" value="Unassembled WGS sequence"/>
</dbReference>